<dbReference type="PANTHER" id="PTHR13847:SF286">
    <property type="entry name" value="D-AMINO ACID DEHYDROGENASE"/>
    <property type="match status" value="1"/>
</dbReference>
<dbReference type="HOGENOM" id="CLU_007884_4_5_9"/>
<accession>A0A0H3BXX8</accession>
<reference evidence="6 7" key="1">
    <citation type="journal article" date="2008" name="J. Bacteriol.">
        <title>Genome sequence of a nephritogenic and highly transformable M49 strain of Streptococcus pyogenes.</title>
        <authorList>
            <person name="McShan W.M."/>
            <person name="Ferretti J.J."/>
            <person name="Karasawa T."/>
            <person name="Suvorov A.N."/>
            <person name="Lin S."/>
            <person name="Qin B."/>
            <person name="Jia H."/>
            <person name="Kenton S."/>
            <person name="Najar F."/>
            <person name="Wu H."/>
            <person name="Scott J."/>
            <person name="Roe B.A."/>
            <person name="Savic D.J."/>
        </authorList>
    </citation>
    <scope>NUCLEOTIDE SEQUENCE [LARGE SCALE GENOMIC DNA]</scope>
    <source>
        <strain evidence="6 7">NZ131</strain>
    </source>
</reference>
<dbReference type="AlphaFoldDB" id="A0A0H3BXX8"/>
<dbReference type="Pfam" id="PF01266">
    <property type="entry name" value="DAO"/>
    <property type="match status" value="1"/>
</dbReference>
<dbReference type="EMBL" id="CP000829">
    <property type="protein sequence ID" value="ACI61056.1"/>
    <property type="molecule type" value="Genomic_DNA"/>
</dbReference>
<dbReference type="Gene3D" id="3.30.9.10">
    <property type="entry name" value="D-Amino Acid Oxidase, subunit A, domain 2"/>
    <property type="match status" value="1"/>
</dbReference>
<comment type="cofactor">
    <cofactor evidence="1">
        <name>FAD</name>
        <dbReference type="ChEBI" id="CHEBI:57692"/>
    </cofactor>
</comment>
<keyword evidence="4" id="KW-0560">Oxidoreductase</keyword>
<evidence type="ECO:0000259" key="5">
    <source>
        <dbReference type="Pfam" id="PF01266"/>
    </source>
</evidence>
<dbReference type="SUPFAM" id="SSF54373">
    <property type="entry name" value="FAD-linked reductases, C-terminal domain"/>
    <property type="match status" value="1"/>
</dbReference>
<dbReference type="Proteomes" id="UP000001039">
    <property type="component" value="Chromosome"/>
</dbReference>
<evidence type="ECO:0000256" key="3">
    <source>
        <dbReference type="ARBA" id="ARBA00022630"/>
    </source>
</evidence>
<dbReference type="PANTHER" id="PTHR13847">
    <property type="entry name" value="SARCOSINE DEHYDROGENASE-RELATED"/>
    <property type="match status" value="1"/>
</dbReference>
<dbReference type="KEGG" id="soz:Spy49_0741"/>
<sequence length="374" mass="41406">MKIAIIGAGIVGSTAAYYLQQSGQKEVTIFDHGQGQATKAAAGIISPWFSKRRNKVWYRMARLGADFYQELVSDLQTEGFATDFYQQNGIYLLKKQEEKLKDLYQLALSRQEESPLIGYLEVKKREEIQEAFPGLVGFDSCLYASGAARVEGATLCETLLKAGGYPVIRQKVTLKQQGSGYEIAGHYFDQVILAAGAWLPDLLMPLGYQVDVRPQKGQLLDYDIHHIISDNYPVVMPEGEIDLIPFNQGKISVGASHENDKGYDLEPDWQVLEKLEMQALTNLPLLKEATQKTCRVGIRAYTSDYSPFYGQVPGLKNLYTASGLGSSGLTVGPLIGYELAQLLLGHEGLLTPSDYSPEPYLCGLLVKRDTAFKK</sequence>
<keyword evidence="3" id="KW-0285">Flavoprotein</keyword>
<evidence type="ECO:0000256" key="4">
    <source>
        <dbReference type="ARBA" id="ARBA00023002"/>
    </source>
</evidence>
<evidence type="ECO:0000256" key="1">
    <source>
        <dbReference type="ARBA" id="ARBA00001974"/>
    </source>
</evidence>
<dbReference type="GO" id="GO:0005737">
    <property type="term" value="C:cytoplasm"/>
    <property type="evidence" value="ECO:0007669"/>
    <property type="project" value="TreeGrafter"/>
</dbReference>
<gene>
    <name evidence="6" type="ordered locus">Spy49_0741</name>
</gene>
<name>A0A0H3BXX8_STRPZ</name>
<protein>
    <submittedName>
        <fullName evidence="6">Putative oxidoreductase</fullName>
    </submittedName>
</protein>
<comment type="similarity">
    <text evidence="2">Belongs to the DadA oxidoreductase family.</text>
</comment>
<organism evidence="6 7">
    <name type="scientific">Streptococcus pyogenes serotype M49 (strain NZ131)</name>
    <dbReference type="NCBI Taxonomy" id="471876"/>
    <lineage>
        <taxon>Bacteria</taxon>
        <taxon>Bacillati</taxon>
        <taxon>Bacillota</taxon>
        <taxon>Bacilli</taxon>
        <taxon>Lactobacillales</taxon>
        <taxon>Streptococcaceae</taxon>
        <taxon>Streptococcus</taxon>
    </lineage>
</organism>
<dbReference type="GO" id="GO:0016491">
    <property type="term" value="F:oxidoreductase activity"/>
    <property type="evidence" value="ECO:0007669"/>
    <property type="project" value="UniProtKB-KW"/>
</dbReference>
<evidence type="ECO:0000256" key="2">
    <source>
        <dbReference type="ARBA" id="ARBA00009410"/>
    </source>
</evidence>
<dbReference type="Gene3D" id="3.50.50.60">
    <property type="entry name" value="FAD/NAD(P)-binding domain"/>
    <property type="match status" value="1"/>
</dbReference>
<dbReference type="InterPro" id="IPR036188">
    <property type="entry name" value="FAD/NAD-bd_sf"/>
</dbReference>
<feature type="domain" description="FAD dependent oxidoreductase" evidence="5">
    <location>
        <begin position="2"/>
        <end position="342"/>
    </location>
</feature>
<dbReference type="SUPFAM" id="SSF51905">
    <property type="entry name" value="FAD/NAD(P)-binding domain"/>
    <property type="match status" value="1"/>
</dbReference>
<evidence type="ECO:0000313" key="6">
    <source>
        <dbReference type="EMBL" id="ACI61056.1"/>
    </source>
</evidence>
<evidence type="ECO:0000313" key="7">
    <source>
        <dbReference type="Proteomes" id="UP000001039"/>
    </source>
</evidence>
<dbReference type="InterPro" id="IPR006076">
    <property type="entry name" value="FAD-dep_OxRdtase"/>
</dbReference>
<proteinExistence type="inferred from homology"/>